<feature type="region of interest" description="Disordered" evidence="8">
    <location>
        <begin position="665"/>
        <end position="701"/>
    </location>
</feature>
<dbReference type="InterPro" id="IPR008266">
    <property type="entry name" value="Tyr_kinase_AS"/>
</dbReference>
<keyword evidence="4" id="KW-0418">Kinase</keyword>
<dbReference type="InterPro" id="IPR011009">
    <property type="entry name" value="Kinase-like_dom_sf"/>
</dbReference>
<dbReference type="SMART" id="SM00448">
    <property type="entry name" value="REC"/>
    <property type="match status" value="1"/>
</dbReference>
<evidence type="ECO:0000313" key="11">
    <source>
        <dbReference type="EMBL" id="SJL07259.1"/>
    </source>
</evidence>
<feature type="compositionally biased region" description="Polar residues" evidence="8">
    <location>
        <begin position="675"/>
        <end position="688"/>
    </location>
</feature>
<dbReference type="PANTHER" id="PTHR44329:SF288">
    <property type="entry name" value="MITOGEN-ACTIVATED PROTEIN KINASE KINASE KINASE 20"/>
    <property type="match status" value="1"/>
</dbReference>
<sequence length="766" mass="84384">MIPNNERTTLNEDTTLMYPGLHGWDQINLDDDVRVQIQCLIRDLPYPWRSVELISRSVEIKVMDVLQQELDDVSCLKGYRAACIKCLRALSKARNIVPSSFSSRDVTREGVNPIGGGGFADIWKGNLHETQVCLKVLRVFISGGAREKLLRDFCQEALVWRQLHHPNVLPFLGVSEDLFAPSYCLISPWMVNGNIISYLETHPDHDRLTSLVQIAEGMKYLHNHDPPIVHADIRGANVLVMDDLSCCLADFGLSLFAESQVLDSSSRMRKGSIRWLAPEYFDSALFDQSYMTARDIYAYGCTVVEIFSGKPPFSNIKNEAGVMHEVLTKQNHPPRPPLDIFPNDVLWSLVTACLATASSQRPDATQISSFLACGMPYLFKLLAEPESTDGEAGIQADPFIIGTSPPLPSSSSFSKQEAGETLLGVTPLNVSQATEQLSAFPVATSRNTFGSLAFRSPRKYSIGRSLNNAPQAVTMSPDLNHVVPPIKVLIVEDNDINQRFIARNLQKMKVIYDAVSDGRAAVEKWRTGDFDLILMDIQMPIMDGIEATKQIRREEKWRAIHGCLYSPTGDMTPLDQTLTQTPGTTPYPSSVIIVALTAGSMERDRVAALAAGCNDFLVKPVSTDWLNNKVFEWGSMKALQRWAESDFHSSQAEQARLVAERLVIPEHRRSPSGPSPDQSSARKTTSTAPHLPPPSSQPISDLPISVALRSSMTSSTASALWSTGEPSPTTLHRHFGVEAPISGTGFFPLSSSHRPPNGSDSNTVNG</sequence>
<feature type="domain" description="Response regulatory" evidence="10">
    <location>
        <begin position="487"/>
        <end position="634"/>
    </location>
</feature>
<evidence type="ECO:0000256" key="3">
    <source>
        <dbReference type="ARBA" id="ARBA00022741"/>
    </source>
</evidence>
<evidence type="ECO:0000256" key="6">
    <source>
        <dbReference type="ARBA" id="ARBA00023012"/>
    </source>
</evidence>
<keyword evidence="2" id="KW-0808">Transferase</keyword>
<reference evidence="12" key="1">
    <citation type="journal article" date="2017" name="Nat. Ecol. Evol.">
        <title>Genome expansion and lineage-specific genetic innovations in the forest pathogenic fungi Armillaria.</title>
        <authorList>
            <person name="Sipos G."/>
            <person name="Prasanna A.N."/>
            <person name="Walter M.C."/>
            <person name="O'Connor E."/>
            <person name="Balint B."/>
            <person name="Krizsan K."/>
            <person name="Kiss B."/>
            <person name="Hess J."/>
            <person name="Varga T."/>
            <person name="Slot J."/>
            <person name="Riley R."/>
            <person name="Boka B."/>
            <person name="Rigling D."/>
            <person name="Barry K."/>
            <person name="Lee J."/>
            <person name="Mihaltcheva S."/>
            <person name="LaButti K."/>
            <person name="Lipzen A."/>
            <person name="Waldron R."/>
            <person name="Moloney N.M."/>
            <person name="Sperisen C."/>
            <person name="Kredics L."/>
            <person name="Vagvoelgyi C."/>
            <person name="Patrignani A."/>
            <person name="Fitzpatrick D."/>
            <person name="Nagy I."/>
            <person name="Doyle S."/>
            <person name="Anderson J.B."/>
            <person name="Grigoriev I.V."/>
            <person name="Gueldener U."/>
            <person name="Muensterkoetter M."/>
            <person name="Nagy L.G."/>
        </authorList>
    </citation>
    <scope>NUCLEOTIDE SEQUENCE [LARGE SCALE GENOMIC DNA]</scope>
    <source>
        <strain evidence="12">C18/9</strain>
    </source>
</reference>
<evidence type="ECO:0000256" key="4">
    <source>
        <dbReference type="ARBA" id="ARBA00022777"/>
    </source>
</evidence>
<dbReference type="EMBL" id="FUEG01000008">
    <property type="protein sequence ID" value="SJL07259.1"/>
    <property type="molecule type" value="Genomic_DNA"/>
</dbReference>
<dbReference type="OMA" id="HRHFGVE"/>
<evidence type="ECO:0000256" key="5">
    <source>
        <dbReference type="ARBA" id="ARBA00022840"/>
    </source>
</evidence>
<proteinExistence type="predicted"/>
<protein>
    <submittedName>
        <fullName evidence="11">Uncharacterized protein</fullName>
    </submittedName>
</protein>
<dbReference type="InterPro" id="IPR051681">
    <property type="entry name" value="Ser/Thr_Kinases-Pseudokinases"/>
</dbReference>
<dbReference type="SUPFAM" id="SSF56112">
    <property type="entry name" value="Protein kinase-like (PK-like)"/>
    <property type="match status" value="1"/>
</dbReference>
<dbReference type="OrthoDB" id="346907at2759"/>
<dbReference type="STRING" id="47428.A0A284RES2"/>
<dbReference type="Pfam" id="PF07714">
    <property type="entry name" value="PK_Tyr_Ser-Thr"/>
    <property type="match status" value="1"/>
</dbReference>
<evidence type="ECO:0000313" key="12">
    <source>
        <dbReference type="Proteomes" id="UP000219338"/>
    </source>
</evidence>
<feature type="region of interest" description="Disordered" evidence="8">
    <location>
        <begin position="742"/>
        <end position="766"/>
    </location>
</feature>
<feature type="compositionally biased region" description="Polar residues" evidence="8">
    <location>
        <begin position="749"/>
        <end position="766"/>
    </location>
</feature>
<dbReference type="AlphaFoldDB" id="A0A284RES2"/>
<evidence type="ECO:0000259" key="10">
    <source>
        <dbReference type="PROSITE" id="PS50110"/>
    </source>
</evidence>
<dbReference type="GO" id="GO:0005524">
    <property type="term" value="F:ATP binding"/>
    <property type="evidence" value="ECO:0007669"/>
    <property type="project" value="UniProtKB-KW"/>
</dbReference>
<evidence type="ECO:0000256" key="8">
    <source>
        <dbReference type="SAM" id="MobiDB-lite"/>
    </source>
</evidence>
<dbReference type="InterPro" id="IPR000719">
    <property type="entry name" value="Prot_kinase_dom"/>
</dbReference>
<keyword evidence="6" id="KW-0902">Two-component regulatory system</keyword>
<evidence type="ECO:0000259" key="9">
    <source>
        <dbReference type="PROSITE" id="PS50011"/>
    </source>
</evidence>
<accession>A0A284RES2</accession>
<dbReference type="Gene3D" id="3.40.50.2300">
    <property type="match status" value="1"/>
</dbReference>
<keyword evidence="3" id="KW-0547">Nucleotide-binding</keyword>
<keyword evidence="12" id="KW-1185">Reference proteome</keyword>
<dbReference type="InterPro" id="IPR011006">
    <property type="entry name" value="CheY-like_superfamily"/>
</dbReference>
<dbReference type="InterPro" id="IPR001245">
    <property type="entry name" value="Ser-Thr/Tyr_kinase_cat_dom"/>
</dbReference>
<dbReference type="Pfam" id="PF00072">
    <property type="entry name" value="Response_reg"/>
    <property type="match status" value="1"/>
</dbReference>
<dbReference type="Gene3D" id="1.10.510.10">
    <property type="entry name" value="Transferase(Phosphotransferase) domain 1"/>
    <property type="match status" value="1"/>
</dbReference>
<dbReference type="Proteomes" id="UP000219338">
    <property type="component" value="Unassembled WGS sequence"/>
</dbReference>
<evidence type="ECO:0000256" key="2">
    <source>
        <dbReference type="ARBA" id="ARBA00022679"/>
    </source>
</evidence>
<evidence type="ECO:0000256" key="1">
    <source>
        <dbReference type="ARBA" id="ARBA00022553"/>
    </source>
</evidence>
<organism evidence="11 12">
    <name type="scientific">Armillaria ostoyae</name>
    <name type="common">Armillaria root rot fungus</name>
    <dbReference type="NCBI Taxonomy" id="47428"/>
    <lineage>
        <taxon>Eukaryota</taxon>
        <taxon>Fungi</taxon>
        <taxon>Dikarya</taxon>
        <taxon>Basidiomycota</taxon>
        <taxon>Agaricomycotina</taxon>
        <taxon>Agaricomycetes</taxon>
        <taxon>Agaricomycetidae</taxon>
        <taxon>Agaricales</taxon>
        <taxon>Marasmiineae</taxon>
        <taxon>Physalacriaceae</taxon>
        <taxon>Armillaria</taxon>
    </lineage>
</organism>
<feature type="domain" description="Protein kinase" evidence="9">
    <location>
        <begin position="108"/>
        <end position="378"/>
    </location>
</feature>
<dbReference type="GO" id="GO:0004674">
    <property type="term" value="F:protein serine/threonine kinase activity"/>
    <property type="evidence" value="ECO:0007669"/>
    <property type="project" value="TreeGrafter"/>
</dbReference>
<dbReference type="InterPro" id="IPR001789">
    <property type="entry name" value="Sig_transdc_resp-reg_receiver"/>
</dbReference>
<keyword evidence="5" id="KW-0067">ATP-binding</keyword>
<dbReference type="SUPFAM" id="SSF52172">
    <property type="entry name" value="CheY-like"/>
    <property type="match status" value="1"/>
</dbReference>
<dbReference type="CDD" id="cd17546">
    <property type="entry name" value="REC_hyHK_CKI1_RcsC-like"/>
    <property type="match status" value="1"/>
</dbReference>
<dbReference type="PROSITE" id="PS50011">
    <property type="entry name" value="PROTEIN_KINASE_DOM"/>
    <property type="match status" value="1"/>
</dbReference>
<gene>
    <name evidence="11" type="ORF">ARMOST_10602</name>
</gene>
<dbReference type="GO" id="GO:0000156">
    <property type="term" value="F:phosphorelay response regulator activity"/>
    <property type="evidence" value="ECO:0007669"/>
    <property type="project" value="UniProtKB-ARBA"/>
</dbReference>
<dbReference type="PANTHER" id="PTHR44329">
    <property type="entry name" value="SERINE/THREONINE-PROTEIN KINASE TNNI3K-RELATED"/>
    <property type="match status" value="1"/>
</dbReference>
<dbReference type="PROSITE" id="PS50110">
    <property type="entry name" value="RESPONSE_REGULATORY"/>
    <property type="match status" value="1"/>
</dbReference>
<feature type="modified residue" description="4-aspartylphosphate" evidence="7">
    <location>
        <position position="536"/>
    </location>
</feature>
<dbReference type="PROSITE" id="PS00109">
    <property type="entry name" value="PROTEIN_KINASE_TYR"/>
    <property type="match status" value="1"/>
</dbReference>
<evidence type="ECO:0000256" key="7">
    <source>
        <dbReference type="PROSITE-ProRule" id="PRU00169"/>
    </source>
</evidence>
<keyword evidence="1 7" id="KW-0597">Phosphoprotein</keyword>
<dbReference type="FunFam" id="3.40.50.2300:FF:000146">
    <property type="entry name" value="Putative two-component response regulator SSK1p"/>
    <property type="match status" value="1"/>
</dbReference>
<name>A0A284RES2_ARMOS</name>